<dbReference type="EMBL" id="JANBQF010000112">
    <property type="protein sequence ID" value="KAJ2005241.1"/>
    <property type="molecule type" value="Genomic_DNA"/>
</dbReference>
<dbReference type="Pfam" id="PF00271">
    <property type="entry name" value="Helicase_C"/>
    <property type="match status" value="1"/>
</dbReference>
<proteinExistence type="predicted"/>
<keyword evidence="3" id="KW-1185">Reference proteome</keyword>
<evidence type="ECO:0000259" key="1">
    <source>
        <dbReference type="Pfam" id="PF00271"/>
    </source>
</evidence>
<dbReference type="OrthoDB" id="551123at2759"/>
<protein>
    <recommendedName>
        <fullName evidence="1">Helicase C-terminal domain-containing protein</fullName>
    </recommendedName>
</protein>
<evidence type="ECO:0000313" key="2">
    <source>
        <dbReference type="EMBL" id="KAJ2005241.1"/>
    </source>
</evidence>
<dbReference type="SUPFAM" id="SSF52540">
    <property type="entry name" value="P-loop containing nucleoside triphosphate hydrolases"/>
    <property type="match status" value="1"/>
</dbReference>
<organism evidence="2 3">
    <name type="scientific">Coemansia thaxteri</name>
    <dbReference type="NCBI Taxonomy" id="2663907"/>
    <lineage>
        <taxon>Eukaryota</taxon>
        <taxon>Fungi</taxon>
        <taxon>Fungi incertae sedis</taxon>
        <taxon>Zoopagomycota</taxon>
        <taxon>Kickxellomycotina</taxon>
        <taxon>Kickxellomycetes</taxon>
        <taxon>Kickxellales</taxon>
        <taxon>Kickxellaceae</taxon>
        <taxon>Coemansia</taxon>
    </lineage>
</organism>
<dbReference type="AlphaFoldDB" id="A0A9W8BHA1"/>
<reference evidence="2" key="1">
    <citation type="submission" date="2022-07" db="EMBL/GenBank/DDBJ databases">
        <title>Phylogenomic reconstructions and comparative analyses of Kickxellomycotina fungi.</title>
        <authorList>
            <person name="Reynolds N.K."/>
            <person name="Stajich J.E."/>
            <person name="Barry K."/>
            <person name="Grigoriev I.V."/>
            <person name="Crous P."/>
            <person name="Smith M.E."/>
        </authorList>
    </citation>
    <scope>NUCLEOTIDE SEQUENCE</scope>
    <source>
        <strain evidence="2">IMI 214461</strain>
    </source>
</reference>
<comment type="caution">
    <text evidence="2">The sequence shown here is derived from an EMBL/GenBank/DDBJ whole genome shotgun (WGS) entry which is preliminary data.</text>
</comment>
<sequence>MLTGTPITDSTEDFYESMELLGVKKGDEEKYVSYLKSSFCEIDYMGSDIDGFGWRVETVPLPEDFVSPYKMSVETSGGESFYTKAIQVVLSSHVKQDLAIARVTQAMKKDDGSRFFIYCNRLGKDGIDYISEEIDRITGKKPCIITSRIGRSLTVDDINKARVIVGSLASNEGISINGLKQVHIITPHWNISQTRQAIGRGTRFKVGEKSLPIEVYCYAAYHEKVEPDPMYSIDLYEYKKSFDKDRASRQLLDKFTSLLPSGGKDQVEPQVVDMFEDLMYYGELGIAGSSKEKLESLVDTFAMAEN</sequence>
<dbReference type="Gene3D" id="3.40.50.300">
    <property type="entry name" value="P-loop containing nucleotide triphosphate hydrolases"/>
    <property type="match status" value="1"/>
</dbReference>
<gene>
    <name evidence="2" type="ORF">H4R26_002059</name>
</gene>
<accession>A0A9W8BHA1</accession>
<evidence type="ECO:0000313" key="3">
    <source>
        <dbReference type="Proteomes" id="UP001150907"/>
    </source>
</evidence>
<dbReference type="InterPro" id="IPR001650">
    <property type="entry name" value="Helicase_C-like"/>
</dbReference>
<dbReference type="InterPro" id="IPR027417">
    <property type="entry name" value="P-loop_NTPase"/>
</dbReference>
<dbReference type="Proteomes" id="UP001150907">
    <property type="component" value="Unassembled WGS sequence"/>
</dbReference>
<name>A0A9W8BHA1_9FUNG</name>
<feature type="domain" description="Helicase C-terminal" evidence="1">
    <location>
        <begin position="103"/>
        <end position="204"/>
    </location>
</feature>